<dbReference type="InterPro" id="IPR050843">
    <property type="entry name" value="Glycosyl_Hydrlase_38"/>
</dbReference>
<dbReference type="Pfam" id="PF07748">
    <property type="entry name" value="Glyco_hydro_38C"/>
    <property type="match status" value="1"/>
</dbReference>
<keyword evidence="2 7" id="KW-0479">Metal-binding</keyword>
<dbReference type="VEuPathDB" id="FungiDB:AeMF1_003692"/>
<dbReference type="InterPro" id="IPR015341">
    <property type="entry name" value="Glyco_hydro_38_cen"/>
</dbReference>
<feature type="signal peptide" evidence="7">
    <location>
        <begin position="1"/>
        <end position="17"/>
    </location>
</feature>
<evidence type="ECO:0000313" key="9">
    <source>
        <dbReference type="EMBL" id="KAF0737904.1"/>
    </source>
</evidence>
<dbReference type="EC" id="3.2.1.-" evidence="7"/>
<comment type="cofactor">
    <cofactor evidence="7">
        <name>Zn(2+)</name>
        <dbReference type="ChEBI" id="CHEBI:29105"/>
    </cofactor>
    <text evidence="7">Binds 1 zinc ion per subunit.</text>
</comment>
<comment type="similarity">
    <text evidence="1 7">Belongs to the glycosyl hydrolase 38 family.</text>
</comment>
<dbReference type="Gene3D" id="3.20.110.10">
    <property type="entry name" value="Glycoside hydrolase 38, N terminal domain"/>
    <property type="match status" value="1"/>
</dbReference>
<dbReference type="SMART" id="SM00872">
    <property type="entry name" value="Alpha-mann_mid"/>
    <property type="match status" value="1"/>
</dbReference>
<gene>
    <name evidence="9" type="ORF">Ae201684_005901</name>
</gene>
<dbReference type="Pfam" id="PF09261">
    <property type="entry name" value="Alpha-mann_mid"/>
    <property type="match status" value="1"/>
</dbReference>
<dbReference type="InterPro" id="IPR037094">
    <property type="entry name" value="Glyco_hydro_38_cen_sf"/>
</dbReference>
<dbReference type="SUPFAM" id="SSF88688">
    <property type="entry name" value="Families 57/38 glycoside transferase middle domain"/>
    <property type="match status" value="1"/>
</dbReference>
<keyword evidence="6 7" id="KW-0326">Glycosidase</keyword>
<keyword evidence="4 7" id="KW-0862">Zinc</keyword>
<comment type="caution">
    <text evidence="9">The sequence shown here is derived from an EMBL/GenBank/DDBJ whole genome shotgun (WGS) entry which is preliminary data.</text>
</comment>
<evidence type="ECO:0000256" key="6">
    <source>
        <dbReference type="ARBA" id="ARBA00023295"/>
    </source>
</evidence>
<dbReference type="PANTHER" id="PTHR11607">
    <property type="entry name" value="ALPHA-MANNOSIDASE"/>
    <property type="match status" value="1"/>
</dbReference>
<evidence type="ECO:0000313" key="10">
    <source>
        <dbReference type="Proteomes" id="UP000481153"/>
    </source>
</evidence>
<dbReference type="InterPro" id="IPR011682">
    <property type="entry name" value="Glyco_hydro_38_C"/>
</dbReference>
<dbReference type="InterPro" id="IPR028995">
    <property type="entry name" value="Glyco_hydro_57/38_cen_sf"/>
</dbReference>
<sequence>MHVWLSVAALVASKALAEEMIPLPSCGHWTPQYPVGQHYNTKASISTEKLNVHLIPHTHDDPGWLITVDQYFTQEVDYILDTIVTELAKNPNRRFMYVEQSFFQRWWREQSHGMKHLVKSLVKNGQLDLTANGGWVMHDEATPHYSSMLDQTTFGHKFLLEEFGVRPRIGWQIDPFGHSSTQGSLLSAGIGFDALYFARIDHQDFDKRRDEKNLEFIWKPSPSRNESVFTGMMQSGYGAPDGFFFEDDDPIKDDPWLHDNNVCARVKKFIDVTLERASHQRGNHVFWPMGTDFKYQNALKWFKNLDKLIHYGNQEGRVNFLYSTLGNYTDLKLQDKSIQWAVKTDDFFPYADQVNGFWSGYFTSRPALKRYVRVANNLLQSLRQLEVWAHAPGTQINHLAATVGLSLHHDGITGTEKQAVADDYAQRLGEGVAVGEKRLRELVGGQFDVCLLANISICEQSTTNKSFTFIVYNPLTEANTYSINLPIVSAGANVVQADGTKVPSAVVPYNRVYNHDIAHAVANQLVVLAVVPPLSWLAYHVTPTSENSQSTSWPVVRDAIVTAENNFVRVEIDTNTGSLVTLQNKATNTTIKVKSSLLFYQAYAKDGDSTSSGAYLFHPNTSKVHPLGAVSGHNCVKINDVQSCSFQFGAWGSLTYKLHSWDQNVEVEWTVGPIPIEDAQGKEVIVRFDTSLATEKKWYTDSNGLEFVERIRDYRETWNLTLHNEEEKVAANYVPITIATYLRDTKTQFNVITDRAQGVASLEDGSIEIMVHRRLLADDSKGVGEHLNETETIDLPNNKKVTQGLTVRGTLAITVGPHDQAIYFLRKEMERRQFEPLVAVGPYNKSLDVPLHASFEPRLPVNVGLTSLQVKCSHCVRLRLTHLFAVNEHPELSKDATVDFKLLLGNHWPKLRIKELGLTGNIELGQIEGTTAVLKPMHVHLFEVCDGSHESSPVFDASVSSLVELTSQHDGDKEPAF</sequence>
<dbReference type="FunFam" id="3.20.110.10:FF:000001">
    <property type="entry name" value="Alpha-mannosidase"/>
    <property type="match status" value="1"/>
</dbReference>
<dbReference type="InterPro" id="IPR013780">
    <property type="entry name" value="Glyco_hydro_b"/>
</dbReference>
<evidence type="ECO:0000256" key="7">
    <source>
        <dbReference type="RuleBase" id="RU361199"/>
    </source>
</evidence>
<protein>
    <recommendedName>
        <fullName evidence="7">Alpha-mannosidase</fullName>
        <ecNumber evidence="7">3.2.1.-</ecNumber>
    </recommendedName>
</protein>
<dbReference type="SUPFAM" id="SSF88713">
    <property type="entry name" value="Glycoside hydrolase/deacetylase"/>
    <property type="match status" value="1"/>
</dbReference>
<feature type="chain" id="PRO_5026377590" description="Alpha-mannosidase" evidence="7">
    <location>
        <begin position="18"/>
        <end position="977"/>
    </location>
</feature>
<keyword evidence="7" id="KW-0732">Signal</keyword>
<keyword evidence="3 7" id="KW-0378">Hydrolase</keyword>
<dbReference type="InterPro" id="IPR000602">
    <property type="entry name" value="Glyco_hydro_38_N"/>
</dbReference>
<organism evidence="9 10">
    <name type="scientific">Aphanomyces euteiches</name>
    <dbReference type="NCBI Taxonomy" id="100861"/>
    <lineage>
        <taxon>Eukaryota</taxon>
        <taxon>Sar</taxon>
        <taxon>Stramenopiles</taxon>
        <taxon>Oomycota</taxon>
        <taxon>Saprolegniomycetes</taxon>
        <taxon>Saprolegniales</taxon>
        <taxon>Verrucalvaceae</taxon>
        <taxon>Aphanomyces</taxon>
    </lineage>
</organism>
<name>A0A6G0XCP5_9STRA</name>
<evidence type="ECO:0000256" key="4">
    <source>
        <dbReference type="ARBA" id="ARBA00022833"/>
    </source>
</evidence>
<keyword evidence="10" id="KW-1185">Reference proteome</keyword>
<dbReference type="InterPro" id="IPR011013">
    <property type="entry name" value="Gal_mutarotase_sf_dom"/>
</dbReference>
<dbReference type="AlphaFoldDB" id="A0A6G0XCP5"/>
<evidence type="ECO:0000256" key="5">
    <source>
        <dbReference type="ARBA" id="ARBA00023157"/>
    </source>
</evidence>
<evidence type="ECO:0000256" key="3">
    <source>
        <dbReference type="ARBA" id="ARBA00022801"/>
    </source>
</evidence>
<dbReference type="GO" id="GO:0006013">
    <property type="term" value="P:mannose metabolic process"/>
    <property type="evidence" value="ECO:0007669"/>
    <property type="project" value="InterPro"/>
</dbReference>
<dbReference type="FunFam" id="1.20.1270.50:FF:000002">
    <property type="entry name" value="Alpha-mannosidase"/>
    <property type="match status" value="1"/>
</dbReference>
<evidence type="ECO:0000256" key="1">
    <source>
        <dbReference type="ARBA" id="ARBA00009792"/>
    </source>
</evidence>
<dbReference type="Gene3D" id="2.60.40.1360">
    <property type="match status" value="1"/>
</dbReference>
<dbReference type="EMBL" id="VJMJ01000079">
    <property type="protein sequence ID" value="KAF0737904.1"/>
    <property type="molecule type" value="Genomic_DNA"/>
</dbReference>
<dbReference type="GO" id="GO:0004559">
    <property type="term" value="F:alpha-mannosidase activity"/>
    <property type="evidence" value="ECO:0007669"/>
    <property type="project" value="InterPro"/>
</dbReference>
<evidence type="ECO:0000259" key="8">
    <source>
        <dbReference type="SMART" id="SM00872"/>
    </source>
</evidence>
<evidence type="ECO:0000256" key="2">
    <source>
        <dbReference type="ARBA" id="ARBA00022723"/>
    </source>
</evidence>
<dbReference type="CDD" id="cd10810">
    <property type="entry name" value="GH38N_AMII_LAM_like"/>
    <property type="match status" value="1"/>
</dbReference>
<dbReference type="PANTHER" id="PTHR11607:SF3">
    <property type="entry name" value="LYSOSOMAL ALPHA-MANNOSIDASE"/>
    <property type="match status" value="1"/>
</dbReference>
<proteinExistence type="inferred from homology"/>
<dbReference type="Pfam" id="PF01074">
    <property type="entry name" value="Glyco_hydro_38N"/>
    <property type="match status" value="1"/>
</dbReference>
<dbReference type="Gene3D" id="2.60.40.1180">
    <property type="entry name" value="Golgi alpha-mannosidase II"/>
    <property type="match status" value="1"/>
</dbReference>
<dbReference type="InterPro" id="IPR011330">
    <property type="entry name" value="Glyco_hydro/deAcase_b/a-brl"/>
</dbReference>
<dbReference type="Gene3D" id="1.20.1270.50">
    <property type="entry name" value="Glycoside hydrolase family 38, central domain"/>
    <property type="match status" value="2"/>
</dbReference>
<dbReference type="InterPro" id="IPR027291">
    <property type="entry name" value="Glyco_hydro_38_N_sf"/>
</dbReference>
<dbReference type="Proteomes" id="UP000481153">
    <property type="component" value="Unassembled WGS sequence"/>
</dbReference>
<dbReference type="Gene3D" id="2.70.98.30">
    <property type="entry name" value="Golgi alpha-mannosidase II, domain 4"/>
    <property type="match status" value="1"/>
</dbReference>
<keyword evidence="5" id="KW-1015">Disulfide bond</keyword>
<feature type="domain" description="Glycoside hydrolase family 38 central" evidence="8">
    <location>
        <begin position="356"/>
        <end position="428"/>
    </location>
</feature>
<accession>A0A6G0XCP5</accession>
<dbReference type="GO" id="GO:0046872">
    <property type="term" value="F:metal ion binding"/>
    <property type="evidence" value="ECO:0007669"/>
    <property type="project" value="UniProtKB-KW"/>
</dbReference>
<dbReference type="GO" id="GO:0030246">
    <property type="term" value="F:carbohydrate binding"/>
    <property type="evidence" value="ECO:0007669"/>
    <property type="project" value="InterPro"/>
</dbReference>
<reference evidence="9 10" key="1">
    <citation type="submission" date="2019-07" db="EMBL/GenBank/DDBJ databases">
        <title>Genomics analysis of Aphanomyces spp. identifies a new class of oomycete effector associated with host adaptation.</title>
        <authorList>
            <person name="Gaulin E."/>
        </authorList>
    </citation>
    <scope>NUCLEOTIDE SEQUENCE [LARGE SCALE GENOMIC DNA]</scope>
    <source>
        <strain evidence="9 10">ATCC 201684</strain>
    </source>
</reference>
<dbReference type="SUPFAM" id="SSF74650">
    <property type="entry name" value="Galactose mutarotase-like"/>
    <property type="match status" value="1"/>
</dbReference>